<evidence type="ECO:0000256" key="3">
    <source>
        <dbReference type="ARBA" id="ARBA00022617"/>
    </source>
</evidence>
<keyword evidence="2 6" id="KW-0813">Transport</keyword>
<comment type="cofactor">
    <cofactor evidence="7">
        <name>heme</name>
        <dbReference type="ChEBI" id="CHEBI:30413"/>
    </cofactor>
    <text evidence="7">Binds 1 heme group per subunit.</text>
</comment>
<evidence type="ECO:0000256" key="8">
    <source>
        <dbReference type="PIRSR" id="PIRSR601486-1"/>
    </source>
</evidence>
<evidence type="ECO:0000313" key="14">
    <source>
        <dbReference type="Proteomes" id="UP000247480"/>
    </source>
</evidence>
<dbReference type="GO" id="GO:0020037">
    <property type="term" value="F:heme binding"/>
    <property type="evidence" value="ECO:0007669"/>
    <property type="project" value="InterPro"/>
</dbReference>
<reference evidence="9 13" key="1">
    <citation type="submission" date="2017-11" db="EMBL/GenBank/DDBJ databases">
        <title>Complete DNA Sequence of Pseudomonas syringae pv. actinidiae, biovar 5 (Psa5).</title>
        <authorList>
            <person name="Butler M."/>
            <person name="Taiaroa G."/>
            <person name="Sumpter N."/>
            <person name="Poulter R."/>
        </authorList>
    </citation>
    <scope>NUCLEOTIDE SEQUENCE [LARGE SCALE GENOMIC DNA]</scope>
    <source>
        <strain evidence="9 13">MAFF212063</strain>
    </source>
</reference>
<proteinExistence type="inferred from homology"/>
<evidence type="ECO:0000313" key="11">
    <source>
        <dbReference type="EMBL" id="GBH19583.1"/>
    </source>
</evidence>
<protein>
    <recommendedName>
        <fullName evidence="6">Group 1 truncated hemoglobin</fullName>
    </recommendedName>
</protein>
<dbReference type="SUPFAM" id="SSF46458">
    <property type="entry name" value="Globin-like"/>
    <property type="match status" value="1"/>
</dbReference>
<keyword evidence="5 6" id="KW-0408">Iron</keyword>
<evidence type="ECO:0000256" key="1">
    <source>
        <dbReference type="ARBA" id="ARBA00009660"/>
    </source>
</evidence>
<feature type="binding site" description="proximal binding residue" evidence="7">
    <location>
        <position position="92"/>
    </location>
    <ligand>
        <name>heme</name>
        <dbReference type="ChEBI" id="CHEBI:30413"/>
    </ligand>
    <ligandPart>
        <name>Fe</name>
        <dbReference type="ChEBI" id="CHEBI:18248"/>
    </ligandPart>
</feature>
<evidence type="ECO:0000256" key="4">
    <source>
        <dbReference type="ARBA" id="ARBA00022723"/>
    </source>
</evidence>
<dbReference type="EMBL" id="BGKA01000223">
    <property type="protein sequence ID" value="GBH19583.1"/>
    <property type="molecule type" value="Genomic_DNA"/>
</dbReference>
<accession>A0A0K8M9M5</accession>
<evidence type="ECO:0000313" key="10">
    <source>
        <dbReference type="EMBL" id="GBH08270.1"/>
    </source>
</evidence>
<dbReference type="Gene3D" id="1.10.490.10">
    <property type="entry name" value="Globins"/>
    <property type="match status" value="1"/>
</dbReference>
<dbReference type="PROSITE" id="PS51257">
    <property type="entry name" value="PROKAR_LIPOPROTEIN"/>
    <property type="match status" value="1"/>
</dbReference>
<reference evidence="10 14" key="2">
    <citation type="submission" date="2018-04" db="EMBL/GenBank/DDBJ databases">
        <title>Draft genome sequence of Pseudomonas syringae pv. actinidiae biovar 1 strains isolated from kiwifruit in Kagawa prefecture.</title>
        <authorList>
            <person name="Tabuchi M."/>
            <person name="Saito M."/>
            <person name="Fujiwara S."/>
            <person name="Sasa N."/>
            <person name="Akimitsu K."/>
            <person name="Gomi K."/>
            <person name="Konishi-Sugita S."/>
            <person name="Hamano K."/>
            <person name="Kataoka I."/>
        </authorList>
    </citation>
    <scope>NUCLEOTIDE SEQUENCE [LARGE SCALE GENOMIC DNA]</scope>
    <source>
        <strain evidence="10 14">MAFF212206</strain>
    </source>
</reference>
<dbReference type="InterPro" id="IPR009050">
    <property type="entry name" value="Globin-like_sf"/>
</dbReference>
<keyword evidence="6" id="KW-0561">Oxygen transport</keyword>
<reference evidence="11 15" key="3">
    <citation type="submission" date="2018-04" db="EMBL/GenBank/DDBJ databases">
        <title>Draft genome sequence of Pseudomonas syringae pv. actinidiae biovar 3 strains isolated from kiwifruit in Kagawa prefecture.</title>
        <authorList>
            <person name="Tabuchi M."/>
            <person name="Saito M."/>
            <person name="Fujiwara S."/>
            <person name="Sasa N."/>
            <person name="Akimitsu K."/>
            <person name="Gomi K."/>
            <person name="Konishi-Sugita S."/>
            <person name="Hamano K."/>
            <person name="Kataoka I."/>
        </authorList>
    </citation>
    <scope>NUCLEOTIDE SEQUENCE [LARGE SCALE GENOMIC DNA]</scope>
    <source>
        <strain evidence="11 15">MAFF212211</strain>
    </source>
</reference>
<dbReference type="InterPro" id="IPR016339">
    <property type="entry name" value="Hemoglobin_trunc_I"/>
</dbReference>
<dbReference type="RefSeq" id="WP_003378458.1">
    <property type="nucleotide sequence ID" value="NZ_AP019411.1"/>
</dbReference>
<organism evidence="12 16">
    <name type="scientific">Pseudomonas syringae pv. actinidiae</name>
    <dbReference type="NCBI Taxonomy" id="103796"/>
    <lineage>
        <taxon>Bacteria</taxon>
        <taxon>Pseudomonadati</taxon>
        <taxon>Pseudomonadota</taxon>
        <taxon>Gammaproteobacteria</taxon>
        <taxon>Pseudomonadales</taxon>
        <taxon>Pseudomonadaceae</taxon>
        <taxon>Pseudomonas</taxon>
        <taxon>Pseudomonas syringae</taxon>
    </lineage>
</organism>
<dbReference type="GO" id="GO:0005344">
    <property type="term" value="F:oxygen carrier activity"/>
    <property type="evidence" value="ECO:0007669"/>
    <property type="project" value="UniProtKB-UniRule"/>
</dbReference>
<dbReference type="Proteomes" id="UP000248291">
    <property type="component" value="Unassembled WGS sequence"/>
</dbReference>
<feature type="binding site" description="distal binding residue" evidence="8">
    <location>
        <position position="92"/>
    </location>
    <ligand>
        <name>heme</name>
        <dbReference type="ChEBI" id="CHEBI:30413"/>
    </ligand>
    <ligandPart>
        <name>Fe</name>
        <dbReference type="ChEBI" id="CHEBI:18248"/>
    </ligandPart>
</feature>
<keyword evidence="4 6" id="KW-0479">Metal-binding</keyword>
<dbReference type="AlphaFoldDB" id="A0A0K8M9M5"/>
<sequence>MRRLLICLMLTVLAGCAQQPPKDDSLYQDLGQRAGIQRIVEGMLMNIAKDERIVERFRKIDIVRLRDKLVEQLCVEAGGPCRYTGDSMAESHKGQNLTPSDFNALVENLIAAMDTENVPVPAQNRLIARLAPMRGEVLGK</sequence>
<dbReference type="CDD" id="cd00454">
    <property type="entry name" value="TrHb1_N"/>
    <property type="match status" value="1"/>
</dbReference>
<dbReference type="GO" id="GO:0019825">
    <property type="term" value="F:oxygen binding"/>
    <property type="evidence" value="ECO:0007669"/>
    <property type="project" value="InterPro"/>
</dbReference>
<dbReference type="InterPro" id="IPR012292">
    <property type="entry name" value="Globin/Proto"/>
</dbReference>
<keyword evidence="3 6" id="KW-0349">Heme</keyword>
<dbReference type="InterPro" id="IPR001486">
    <property type="entry name" value="Hemoglobin_trunc"/>
</dbReference>
<evidence type="ECO:0000256" key="7">
    <source>
        <dbReference type="PIRSR" id="PIRSR002030-1"/>
    </source>
</evidence>
<dbReference type="PIRSF" id="PIRSF002030">
    <property type="entry name" value="Globin_Protozoa/Cyanobacteria"/>
    <property type="match status" value="1"/>
</dbReference>
<evidence type="ECO:0000313" key="13">
    <source>
        <dbReference type="Proteomes" id="UP000230024"/>
    </source>
</evidence>
<evidence type="ECO:0000256" key="6">
    <source>
        <dbReference type="PIRNR" id="PIRNR002030"/>
    </source>
</evidence>
<gene>
    <name evidence="12" type="ORF">ALQ07_01138</name>
    <name evidence="9" type="ORF">CT122_07675</name>
    <name evidence="10" type="ORF">KPSA1_01641</name>
    <name evidence="11" type="ORF">KPSA3_05594</name>
</gene>
<dbReference type="EMBL" id="BGJZ01000082">
    <property type="protein sequence ID" value="GBH08270.1"/>
    <property type="molecule type" value="Genomic_DNA"/>
</dbReference>
<dbReference type="Proteomes" id="UP000247480">
    <property type="component" value="Unassembled WGS sequence"/>
</dbReference>
<evidence type="ECO:0000256" key="2">
    <source>
        <dbReference type="ARBA" id="ARBA00022448"/>
    </source>
</evidence>
<name>A0A0K8M9M5_PSESF</name>
<comment type="similarity">
    <text evidence="1 6">Belongs to the truncated hemoglobin family. Group I subfamily.</text>
</comment>
<dbReference type="EMBL" id="CP024712">
    <property type="protein sequence ID" value="ATV16812.1"/>
    <property type="molecule type" value="Genomic_DNA"/>
</dbReference>
<dbReference type="EMBL" id="RBRB01000280">
    <property type="protein sequence ID" value="RMQ29361.1"/>
    <property type="molecule type" value="Genomic_DNA"/>
</dbReference>
<dbReference type="Proteomes" id="UP000273140">
    <property type="component" value="Unassembled WGS sequence"/>
</dbReference>
<evidence type="ECO:0000256" key="5">
    <source>
        <dbReference type="ARBA" id="ARBA00023004"/>
    </source>
</evidence>
<evidence type="ECO:0000313" key="16">
    <source>
        <dbReference type="Proteomes" id="UP000273140"/>
    </source>
</evidence>
<evidence type="ECO:0000313" key="12">
    <source>
        <dbReference type="EMBL" id="RMQ29361.1"/>
    </source>
</evidence>
<evidence type="ECO:0000313" key="9">
    <source>
        <dbReference type="EMBL" id="ATV16812.1"/>
    </source>
</evidence>
<reference evidence="12 16" key="4">
    <citation type="submission" date="2018-08" db="EMBL/GenBank/DDBJ databases">
        <title>Recombination of ecologically and evolutionarily significant loci maintains genetic cohesion in the Pseudomonas syringae species complex.</title>
        <authorList>
            <person name="Dillon M."/>
            <person name="Thakur S."/>
            <person name="Almeida R.N.D."/>
            <person name="Weir B.S."/>
            <person name="Guttman D.S."/>
        </authorList>
    </citation>
    <scope>NUCLEOTIDE SEQUENCE [LARGE SCALE GENOMIC DNA]</scope>
    <source>
        <strain evidence="12 16">ICMP 19074</strain>
    </source>
</reference>
<dbReference type="Proteomes" id="UP000230024">
    <property type="component" value="Chromosome"/>
</dbReference>
<dbReference type="GO" id="GO:0046872">
    <property type="term" value="F:metal ion binding"/>
    <property type="evidence" value="ECO:0007669"/>
    <property type="project" value="UniProtKB-UniRule"/>
</dbReference>
<dbReference type="Pfam" id="PF01152">
    <property type="entry name" value="Bac_globin"/>
    <property type="match status" value="1"/>
</dbReference>
<evidence type="ECO:0000313" key="15">
    <source>
        <dbReference type="Proteomes" id="UP000248291"/>
    </source>
</evidence>